<organism evidence="13 14">
    <name type="scientific">Conexibacter arvalis</name>
    <dbReference type="NCBI Taxonomy" id="912552"/>
    <lineage>
        <taxon>Bacteria</taxon>
        <taxon>Bacillati</taxon>
        <taxon>Actinomycetota</taxon>
        <taxon>Thermoleophilia</taxon>
        <taxon>Solirubrobacterales</taxon>
        <taxon>Conexibacteraceae</taxon>
        <taxon>Conexibacter</taxon>
    </lineage>
</organism>
<feature type="transmembrane region" description="Helical" evidence="10">
    <location>
        <begin position="392"/>
        <end position="412"/>
    </location>
</feature>
<keyword evidence="7 10" id="KW-1133">Transmembrane helix</keyword>
<dbReference type="RefSeq" id="WP_183344685.1">
    <property type="nucleotide sequence ID" value="NZ_JACHNU010000007.1"/>
</dbReference>
<dbReference type="Pfam" id="PF16327">
    <property type="entry name" value="CcmF_C"/>
    <property type="match status" value="1"/>
</dbReference>
<feature type="transmembrane region" description="Helical" evidence="10">
    <location>
        <begin position="176"/>
        <end position="196"/>
    </location>
</feature>
<feature type="transmembrane region" description="Helical" evidence="10">
    <location>
        <begin position="247"/>
        <end position="263"/>
    </location>
</feature>
<accession>A0A840IKW3</accession>
<evidence type="ECO:0000256" key="6">
    <source>
        <dbReference type="ARBA" id="ARBA00022748"/>
    </source>
</evidence>
<keyword evidence="4" id="KW-0997">Cell inner membrane</keyword>
<comment type="function">
    <text evidence="9">Required for the biogenesis of c-type cytochromes. Possible subunit of a heme lyase.</text>
</comment>
<dbReference type="AlphaFoldDB" id="A0A840IKW3"/>
<keyword evidence="6" id="KW-0201">Cytochrome c-type biogenesis</keyword>
<feature type="domain" description="Cytochrome c-type biogenesis protein CcmF C-terminal" evidence="12">
    <location>
        <begin position="313"/>
        <end position="584"/>
    </location>
</feature>
<evidence type="ECO:0000259" key="12">
    <source>
        <dbReference type="Pfam" id="PF16327"/>
    </source>
</evidence>
<feature type="transmembrane region" description="Helical" evidence="10">
    <location>
        <begin position="424"/>
        <end position="444"/>
    </location>
</feature>
<dbReference type="GO" id="GO:0005886">
    <property type="term" value="C:plasma membrane"/>
    <property type="evidence" value="ECO:0007669"/>
    <property type="project" value="UniProtKB-SubCell"/>
</dbReference>
<evidence type="ECO:0000256" key="2">
    <source>
        <dbReference type="ARBA" id="ARBA00009186"/>
    </source>
</evidence>
<feature type="transmembrane region" description="Helical" evidence="10">
    <location>
        <begin position="6"/>
        <end position="28"/>
    </location>
</feature>
<dbReference type="GO" id="GO:0020037">
    <property type="term" value="F:heme binding"/>
    <property type="evidence" value="ECO:0007669"/>
    <property type="project" value="InterPro"/>
</dbReference>
<keyword evidence="3" id="KW-1003">Cell membrane</keyword>
<evidence type="ECO:0000256" key="8">
    <source>
        <dbReference type="ARBA" id="ARBA00023136"/>
    </source>
</evidence>
<feature type="transmembrane region" description="Helical" evidence="10">
    <location>
        <begin position="450"/>
        <end position="469"/>
    </location>
</feature>
<comment type="subcellular location">
    <subcellularLocation>
        <location evidence="1">Cell inner membrane</location>
        <topology evidence="1">Multi-pass membrane protein</topology>
    </subcellularLocation>
</comment>
<dbReference type="EMBL" id="JACHNU010000007">
    <property type="protein sequence ID" value="MBB4664560.1"/>
    <property type="molecule type" value="Genomic_DNA"/>
</dbReference>
<dbReference type="PRINTS" id="PR01411">
    <property type="entry name" value="CCMFBIOGNSIS"/>
</dbReference>
<evidence type="ECO:0000256" key="4">
    <source>
        <dbReference type="ARBA" id="ARBA00022519"/>
    </source>
</evidence>
<comment type="caution">
    <text evidence="13">The sequence shown here is derived from an EMBL/GenBank/DDBJ whole genome shotgun (WGS) entry which is preliminary data.</text>
</comment>
<dbReference type="GO" id="GO:0017004">
    <property type="term" value="P:cytochrome complex assembly"/>
    <property type="evidence" value="ECO:0007669"/>
    <property type="project" value="UniProtKB-KW"/>
</dbReference>
<evidence type="ECO:0000256" key="10">
    <source>
        <dbReference type="SAM" id="Phobius"/>
    </source>
</evidence>
<name>A0A840IKW3_9ACTN</name>
<evidence type="ECO:0000259" key="11">
    <source>
        <dbReference type="Pfam" id="PF01578"/>
    </source>
</evidence>
<feature type="transmembrane region" description="Helical" evidence="10">
    <location>
        <begin position="308"/>
        <end position="329"/>
    </location>
</feature>
<feature type="transmembrane region" description="Helical" evidence="10">
    <location>
        <begin position="95"/>
        <end position="113"/>
    </location>
</feature>
<feature type="transmembrane region" description="Helical" evidence="10">
    <location>
        <begin position="208"/>
        <end position="227"/>
    </location>
</feature>
<dbReference type="InterPro" id="IPR032523">
    <property type="entry name" value="CcmF_C"/>
</dbReference>
<dbReference type="PANTHER" id="PTHR43653">
    <property type="entry name" value="CYTOCHROME C ASSEMBLY PROTEIN-RELATED"/>
    <property type="match status" value="1"/>
</dbReference>
<dbReference type="Pfam" id="PF01578">
    <property type="entry name" value="Cytochrom_C_asm"/>
    <property type="match status" value="1"/>
</dbReference>
<keyword evidence="14" id="KW-1185">Reference proteome</keyword>
<evidence type="ECO:0000256" key="3">
    <source>
        <dbReference type="ARBA" id="ARBA00022475"/>
    </source>
</evidence>
<dbReference type="InterPro" id="IPR002541">
    <property type="entry name" value="Cyt_c_assembly"/>
</dbReference>
<keyword evidence="8 10" id="KW-0472">Membrane</keyword>
<evidence type="ECO:0000256" key="5">
    <source>
        <dbReference type="ARBA" id="ARBA00022692"/>
    </source>
</evidence>
<feature type="transmembrane region" description="Helical" evidence="10">
    <location>
        <begin position="498"/>
        <end position="520"/>
    </location>
</feature>
<dbReference type="PRINTS" id="PR01410">
    <property type="entry name" value="CCBIOGENESIS"/>
</dbReference>
<proteinExistence type="inferred from homology"/>
<feature type="transmembrane region" description="Helical" evidence="10">
    <location>
        <begin position="40"/>
        <end position="61"/>
    </location>
</feature>
<dbReference type="InterPro" id="IPR003567">
    <property type="entry name" value="Cyt_c_biogenesis"/>
</dbReference>
<evidence type="ECO:0000256" key="1">
    <source>
        <dbReference type="ARBA" id="ARBA00004429"/>
    </source>
</evidence>
<evidence type="ECO:0000313" key="13">
    <source>
        <dbReference type="EMBL" id="MBB4664560.1"/>
    </source>
</evidence>
<dbReference type="GO" id="GO:0015232">
    <property type="term" value="F:heme transmembrane transporter activity"/>
    <property type="evidence" value="ECO:0007669"/>
    <property type="project" value="InterPro"/>
</dbReference>
<comment type="similarity">
    <text evidence="2">Belongs to the CcmF/CycK/Ccl1/NrfE/CcsA family.</text>
</comment>
<gene>
    <name evidence="13" type="ORF">BDZ31_004171</name>
</gene>
<dbReference type="Proteomes" id="UP000585272">
    <property type="component" value="Unassembled WGS sequence"/>
</dbReference>
<feature type="transmembrane region" description="Helical" evidence="10">
    <location>
        <begin position="275"/>
        <end position="296"/>
    </location>
</feature>
<evidence type="ECO:0000256" key="7">
    <source>
        <dbReference type="ARBA" id="ARBA00022989"/>
    </source>
</evidence>
<feature type="transmembrane region" description="Helical" evidence="10">
    <location>
        <begin position="350"/>
        <end position="372"/>
    </location>
</feature>
<protein>
    <submittedName>
        <fullName evidence="13">Cytochrome c-type biogenesis protein CcmF</fullName>
    </submittedName>
</protein>
<dbReference type="PANTHER" id="PTHR43653:SF1">
    <property type="entry name" value="CYTOCHROME C-TYPE BIOGENESIS PROTEIN CCMF"/>
    <property type="match status" value="1"/>
</dbReference>
<feature type="transmembrane region" description="Helical" evidence="10">
    <location>
        <begin position="686"/>
        <end position="706"/>
    </location>
</feature>
<evidence type="ECO:0000313" key="14">
    <source>
        <dbReference type="Proteomes" id="UP000585272"/>
    </source>
</evidence>
<evidence type="ECO:0000256" key="9">
    <source>
        <dbReference type="ARBA" id="ARBA00037230"/>
    </source>
</evidence>
<keyword evidence="5 10" id="KW-0812">Transmembrane</keyword>
<feature type="transmembrane region" description="Helical" evidence="10">
    <location>
        <begin position="120"/>
        <end position="142"/>
    </location>
</feature>
<feature type="domain" description="Cytochrome c assembly protein" evidence="11">
    <location>
        <begin position="88"/>
        <end position="294"/>
    </location>
</feature>
<dbReference type="InterPro" id="IPR003568">
    <property type="entry name" value="Cyt_c_biogenesis_CcmF"/>
</dbReference>
<reference evidence="13 14" key="1">
    <citation type="submission" date="2020-08" db="EMBL/GenBank/DDBJ databases">
        <title>Genomic Encyclopedia of Archaeal and Bacterial Type Strains, Phase II (KMG-II): from individual species to whole genera.</title>
        <authorList>
            <person name="Goeker M."/>
        </authorList>
    </citation>
    <scope>NUCLEOTIDE SEQUENCE [LARGE SCALE GENOMIC DNA]</scope>
    <source>
        <strain evidence="13 14">DSM 23288</strain>
    </source>
</reference>
<sequence length="731" mass="80149">MATVGRALLILAFALTLYGIAASLYGARTGARQWVDSGRRAMYAIAGVLTIAFAILEVAFLRSDFSYALVASHSSTTTPTFYKATAVWSSQEGSLLLWVWLLSLWSSLVLYLTRRSLREIAPIAQAVLLAFCTFFLTLVVFFESPFTALASVPSEGTGLNPLLRHPAMMFHPPALYSGYTLFTVPFAFAVGALVANRVNSEWIQGTRRFALAAWLFLGIGIVLGARWSYTELGWGGYWAWDPVENASLMPWLTGTAFIHSIMIQEKRGMLKVWNASLILATGTLAIMGTFLVRSGILDSIHAFGASTLGGPFLALIVVMIGGSVALVLWRRESLKSEHSIDSLLSREAAFIVQNIVLVGLCFVIFWGTFFPLISEAVTGTKASVGPPWFDRYVTPLAFVLVALIGIGPLISWRRATAANLRRNFTFPLAAAVVCLVALLFVSGTTEQPKALFFIPLVAFVLAGVAQELWRGTSARRAMSKEPPPIAFVSLIRRNRRRYGGYIVHAGFAILLFGVAVSSSFEHNKDVTMKPGDSARINGFDVRYARAWSEPLPEKIVFGSTLDISKEGRHVATLRTSRGFYPSQDPSLGILGRFFMGEAESEVGLRAGFGRDIWAVVNPDLLPLQRIIDEGNRTFRAAMQEALADGRADQRAIDQLFLLRDQAIAGLSNQWVRRPWESDFRLIVSPMATWIWVGAIIVFLGGAIALWPAPATARSRVTATYAAKLARDLARS</sequence>